<name>A0A8S1NXH3_9CILI</name>
<evidence type="ECO:0000256" key="3">
    <source>
        <dbReference type="ARBA" id="ARBA00022598"/>
    </source>
</evidence>
<evidence type="ECO:0008006" key="9">
    <source>
        <dbReference type="Google" id="ProtNLM"/>
    </source>
</evidence>
<evidence type="ECO:0000256" key="6">
    <source>
        <dbReference type="SAM" id="MobiDB-lite"/>
    </source>
</evidence>
<dbReference type="GO" id="GO:0005524">
    <property type="term" value="F:ATP binding"/>
    <property type="evidence" value="ECO:0007669"/>
    <property type="project" value="UniProtKB-KW"/>
</dbReference>
<dbReference type="OrthoDB" id="10255472at2759"/>
<keyword evidence="3" id="KW-0436">Ligase</keyword>
<evidence type="ECO:0000313" key="7">
    <source>
        <dbReference type="EMBL" id="CAD8096310.1"/>
    </source>
</evidence>
<dbReference type="Pfam" id="PF03133">
    <property type="entry name" value="TTL"/>
    <property type="match status" value="1"/>
</dbReference>
<evidence type="ECO:0000256" key="5">
    <source>
        <dbReference type="ARBA" id="ARBA00022840"/>
    </source>
</evidence>
<dbReference type="EMBL" id="CAJJDN010000066">
    <property type="protein sequence ID" value="CAD8096310.1"/>
    <property type="molecule type" value="Genomic_DNA"/>
</dbReference>
<dbReference type="GO" id="GO:0015630">
    <property type="term" value="C:microtubule cytoskeleton"/>
    <property type="evidence" value="ECO:0007669"/>
    <property type="project" value="TreeGrafter"/>
</dbReference>
<dbReference type="PROSITE" id="PS51221">
    <property type="entry name" value="TTL"/>
    <property type="match status" value="1"/>
</dbReference>
<evidence type="ECO:0000256" key="4">
    <source>
        <dbReference type="ARBA" id="ARBA00022741"/>
    </source>
</evidence>
<gene>
    <name evidence="7" type="ORF">PSON_ATCC_30995.1.T0660098</name>
</gene>
<dbReference type="InterPro" id="IPR051437">
    <property type="entry name" value="TTLL_monoglycylase"/>
</dbReference>
<organism evidence="7 8">
    <name type="scientific">Paramecium sonneborni</name>
    <dbReference type="NCBI Taxonomy" id="65129"/>
    <lineage>
        <taxon>Eukaryota</taxon>
        <taxon>Sar</taxon>
        <taxon>Alveolata</taxon>
        <taxon>Ciliophora</taxon>
        <taxon>Intramacronucleata</taxon>
        <taxon>Oligohymenophorea</taxon>
        <taxon>Peniculida</taxon>
        <taxon>Parameciidae</taxon>
        <taxon>Paramecium</taxon>
    </lineage>
</organism>
<dbReference type="GO" id="GO:0070736">
    <property type="term" value="F:protein-glycine ligase activity, initiating"/>
    <property type="evidence" value="ECO:0007669"/>
    <property type="project" value="TreeGrafter"/>
</dbReference>
<dbReference type="Proteomes" id="UP000692954">
    <property type="component" value="Unassembled WGS sequence"/>
</dbReference>
<dbReference type="AlphaFoldDB" id="A0A8S1NXH3"/>
<evidence type="ECO:0000313" key="8">
    <source>
        <dbReference type="Proteomes" id="UP000692954"/>
    </source>
</evidence>
<reference evidence="7" key="1">
    <citation type="submission" date="2021-01" db="EMBL/GenBank/DDBJ databases">
        <authorList>
            <consortium name="Genoscope - CEA"/>
            <person name="William W."/>
        </authorList>
    </citation>
    <scope>NUCLEOTIDE SEQUENCE</scope>
</reference>
<evidence type="ECO:0000256" key="1">
    <source>
        <dbReference type="ARBA" id="ARBA00004496"/>
    </source>
</evidence>
<protein>
    <recommendedName>
        <fullName evidence="9">Tubulin-tyrosine ligase family protein</fullName>
    </recommendedName>
</protein>
<dbReference type="PANTHER" id="PTHR45870:SF2">
    <property type="entry name" value="TUBULIN MONOGLYCYLASE TTLL3"/>
    <property type="match status" value="1"/>
</dbReference>
<keyword evidence="4" id="KW-0547">Nucleotide-binding</keyword>
<sequence length="746" mass="88650">MLDNRASYFNVQGNKASMNLNVKLFQSMKSKGQLIKSKSKEPIRGQLRTLKKLEDNIEEPQMQQRALTTQKKLAPLIEESQQKNEDLNPLRYNLIQLLVLMGKKEYYFDKIVKDDLKLIRVVSLSKENPEEHLQKIKKFLSNKVRYKYRSTFKMLLQIQLELLKYSPKKKSVAIKNSQRDFEQDEEDETPKKKKISARGIQDYPTWKKKNNVALNQKVFIITSGYHALRDALLERNWAENDDAYSPFFDLKWTCSLRSDDFMNLMEFQQINHFDCNQCLCSKYGLARNIRCINNWESFFPRCYDLGDLVDFSDFIEDFKISKIHSILLEFEQSLSNNNNQNKIIVEPEDDDEYNNNNKGDEQQNNTIRPELNYNNTIKFEDQNNNTLRIKEDKQQSYNINQLTYRQRFRIRLCLVVMNRVNKSLINMIKSILRDEYPFIHPGEWIVLLKDPEKPKEILIQDYIEQQLKLNGYEDYEGVQFLQKYVPQIKELLKQLSKNPQNSLQGTRNIWIVKPEYSSRGRGIRCLDDLYQILDNVNKETMNYVAMKYIENPLIIKNRKFDIRQWIIVTELVPLKIYFYNECYIRFSAEEFDIDQFHNRFAHLTNNAIAKYSQKFHKSEIKGNMWTQDDFQQYLLEEFGWDVFAEKIQPKFKEIVINSLKCCSDQLKNRKRSFEVYGYDFMIDDQFNSWLIEVNMSPSSDTTTPVTAQIIPKMLEDIAKVVVDNQNKTKKKIGGFQLIYNSDTKLL</sequence>
<comment type="caution">
    <text evidence="7">The sequence shown here is derived from an EMBL/GenBank/DDBJ whole genome shotgun (WGS) entry which is preliminary data.</text>
</comment>
<evidence type="ECO:0000256" key="2">
    <source>
        <dbReference type="ARBA" id="ARBA00022490"/>
    </source>
</evidence>
<feature type="region of interest" description="Disordered" evidence="6">
    <location>
        <begin position="347"/>
        <end position="366"/>
    </location>
</feature>
<proteinExistence type="predicted"/>
<feature type="compositionally biased region" description="Low complexity" evidence="6">
    <location>
        <begin position="354"/>
        <end position="365"/>
    </location>
</feature>
<dbReference type="GO" id="GO:0005737">
    <property type="term" value="C:cytoplasm"/>
    <property type="evidence" value="ECO:0007669"/>
    <property type="project" value="UniProtKB-SubCell"/>
</dbReference>
<keyword evidence="2" id="KW-0963">Cytoplasm</keyword>
<keyword evidence="8" id="KW-1185">Reference proteome</keyword>
<dbReference type="PANTHER" id="PTHR45870">
    <property type="entry name" value="TUBULIN MONOGLYCYLASE TTLL3"/>
    <property type="match status" value="1"/>
</dbReference>
<dbReference type="InterPro" id="IPR004344">
    <property type="entry name" value="TTL/TTLL_fam"/>
</dbReference>
<accession>A0A8S1NXH3</accession>
<feature type="region of interest" description="Disordered" evidence="6">
    <location>
        <begin position="175"/>
        <end position="195"/>
    </location>
</feature>
<comment type="subcellular location">
    <subcellularLocation>
        <location evidence="1">Cytoplasm</location>
    </subcellularLocation>
</comment>
<keyword evidence="5" id="KW-0067">ATP-binding</keyword>